<dbReference type="Proteomes" id="UP001359559">
    <property type="component" value="Unassembled WGS sequence"/>
</dbReference>
<comment type="caution">
    <text evidence="4">The sequence shown here is derived from an EMBL/GenBank/DDBJ whole genome shotgun (WGS) entry which is preliminary data.</text>
</comment>
<dbReference type="NCBIfam" id="TIGR00756">
    <property type="entry name" value="PPR"/>
    <property type="match status" value="6"/>
</dbReference>
<dbReference type="InterPro" id="IPR011990">
    <property type="entry name" value="TPR-like_helical_dom_sf"/>
</dbReference>
<dbReference type="EMBL" id="JAYKXN010000002">
    <property type="protein sequence ID" value="KAK7312027.1"/>
    <property type="molecule type" value="Genomic_DNA"/>
</dbReference>
<sequence>MRWEKMGMRVRTTQRQRLGCLCVHSYSYSYSSLNRNSNRKVTVNKESVHLTLSKCPSDLISLSFFLWSAQHRRHDSVAVDHMITVLRRLTLRYKTFPAILSQLDTIGCGASLANPNSLFLFLRIYSRLNHHLPHTVHILRLMLTTGYSPPPLIFHMLLNSLCNANMLLQASQLLGLMIPLGVKFSVNVWTILIHAFCKLGRLDVATNLFHHMSQTASAPNVVTYTTLIKAFMQSNRVTHALHLFNIMLSAGHIPDLILCNVLIHCLSKVGRYRDAISVFRILSQQNIKPDSYTFTSLLPAIFHSRRFNLLPELVPRLRCIDVDIVFCNALLSSLVKAGFPSRAVAFYAQMINEGFVPDKFSFAGLLSALCSAGTIDEAVNVYRGVLMSHNDTDAHIHTVITSELVKTGKFHKAASLFRLAVRNSYPLDSVAYNVGIYALLRGGRTQEACTLYDQMKDSGLKPNVHTYNMMLFTFCKERDIQMIKRTLQEMVDSRIELSDRNYFNLCKYTWRSDTYLYYLKLLAEMRDLGLLSAKALHGLNFDRDNEGVQPKYKHVESNIEWNLVLDSSSSEDLSDVAASAG</sequence>
<evidence type="ECO:0008006" key="6">
    <source>
        <dbReference type="Google" id="ProtNLM"/>
    </source>
</evidence>
<dbReference type="Pfam" id="PF13041">
    <property type="entry name" value="PPR_2"/>
    <property type="match status" value="4"/>
</dbReference>
<dbReference type="PROSITE" id="PS51375">
    <property type="entry name" value="PPR"/>
    <property type="match status" value="6"/>
</dbReference>
<dbReference type="Gene3D" id="1.25.40.10">
    <property type="entry name" value="Tetratricopeptide repeat domain"/>
    <property type="match status" value="3"/>
</dbReference>
<dbReference type="AlphaFoldDB" id="A0AAN9K6Z6"/>
<evidence type="ECO:0000256" key="1">
    <source>
        <dbReference type="ARBA" id="ARBA00007626"/>
    </source>
</evidence>
<feature type="repeat" description="PPR" evidence="3">
    <location>
        <begin position="323"/>
        <end position="357"/>
    </location>
</feature>
<feature type="repeat" description="PPR" evidence="3">
    <location>
        <begin position="428"/>
        <end position="462"/>
    </location>
</feature>
<evidence type="ECO:0000256" key="2">
    <source>
        <dbReference type="ARBA" id="ARBA00022737"/>
    </source>
</evidence>
<gene>
    <name evidence="4" type="ORF">RJT34_10570</name>
</gene>
<comment type="similarity">
    <text evidence="1">Belongs to the PPR family. P subfamily.</text>
</comment>
<proteinExistence type="inferred from homology"/>
<keyword evidence="5" id="KW-1185">Reference proteome</keyword>
<evidence type="ECO:0000313" key="4">
    <source>
        <dbReference type="EMBL" id="KAK7312027.1"/>
    </source>
</evidence>
<dbReference type="PANTHER" id="PTHR47447">
    <property type="entry name" value="OS03G0856100 PROTEIN"/>
    <property type="match status" value="1"/>
</dbReference>
<evidence type="ECO:0000313" key="5">
    <source>
        <dbReference type="Proteomes" id="UP001359559"/>
    </source>
</evidence>
<feature type="repeat" description="PPR" evidence="3">
    <location>
        <begin position="255"/>
        <end position="289"/>
    </location>
</feature>
<feature type="repeat" description="PPR" evidence="3">
    <location>
        <begin position="185"/>
        <end position="219"/>
    </location>
</feature>
<feature type="repeat" description="PPR" evidence="3">
    <location>
        <begin position="463"/>
        <end position="497"/>
    </location>
</feature>
<reference evidence="4 5" key="1">
    <citation type="submission" date="2024-01" db="EMBL/GenBank/DDBJ databases">
        <title>The genomes of 5 underutilized Papilionoideae crops provide insights into root nodulation and disease resistance.</title>
        <authorList>
            <person name="Yuan L."/>
        </authorList>
    </citation>
    <scope>NUCLEOTIDE SEQUENCE [LARGE SCALE GENOMIC DNA]</scope>
    <source>
        <strain evidence="4">LY-2023</strain>
        <tissue evidence="4">Leaf</tissue>
    </source>
</reference>
<dbReference type="PANTHER" id="PTHR47447:SF28">
    <property type="entry name" value="PENTACOTRIPEPTIDE-REPEAT REGION OF PRORP DOMAIN-CONTAINING PROTEIN"/>
    <property type="match status" value="1"/>
</dbReference>
<name>A0AAN9K6Z6_CLITE</name>
<keyword evidence="2" id="KW-0677">Repeat</keyword>
<feature type="repeat" description="PPR" evidence="3">
    <location>
        <begin position="220"/>
        <end position="254"/>
    </location>
</feature>
<protein>
    <recommendedName>
        <fullName evidence="6">Pentatricopeptide repeat-containing protein</fullName>
    </recommendedName>
</protein>
<organism evidence="4 5">
    <name type="scientific">Clitoria ternatea</name>
    <name type="common">Butterfly pea</name>
    <dbReference type="NCBI Taxonomy" id="43366"/>
    <lineage>
        <taxon>Eukaryota</taxon>
        <taxon>Viridiplantae</taxon>
        <taxon>Streptophyta</taxon>
        <taxon>Embryophyta</taxon>
        <taxon>Tracheophyta</taxon>
        <taxon>Spermatophyta</taxon>
        <taxon>Magnoliopsida</taxon>
        <taxon>eudicotyledons</taxon>
        <taxon>Gunneridae</taxon>
        <taxon>Pentapetalae</taxon>
        <taxon>rosids</taxon>
        <taxon>fabids</taxon>
        <taxon>Fabales</taxon>
        <taxon>Fabaceae</taxon>
        <taxon>Papilionoideae</taxon>
        <taxon>50 kb inversion clade</taxon>
        <taxon>NPAAA clade</taxon>
        <taxon>indigoferoid/millettioid clade</taxon>
        <taxon>Phaseoleae</taxon>
        <taxon>Clitoria</taxon>
    </lineage>
</organism>
<dbReference type="InterPro" id="IPR002885">
    <property type="entry name" value="PPR_rpt"/>
</dbReference>
<evidence type="ECO:0000256" key="3">
    <source>
        <dbReference type="PROSITE-ProRule" id="PRU00708"/>
    </source>
</evidence>
<dbReference type="SUPFAM" id="SSF48452">
    <property type="entry name" value="TPR-like"/>
    <property type="match status" value="1"/>
</dbReference>
<accession>A0AAN9K6Z6</accession>